<evidence type="ECO:0000313" key="2">
    <source>
        <dbReference type="EMBL" id="ECQ7106357.1"/>
    </source>
</evidence>
<accession>A0A5H7Y443</accession>
<evidence type="ECO:0000313" key="1">
    <source>
        <dbReference type="EMBL" id="ECI4486461.1"/>
    </source>
</evidence>
<comment type="caution">
    <text evidence="2">The sequence shown here is derived from an EMBL/GenBank/DDBJ whole genome shotgun (WGS) entry which is preliminary data.</text>
</comment>
<proteinExistence type="predicted"/>
<dbReference type="Proteomes" id="UP000839521">
    <property type="component" value="Unassembled WGS sequence"/>
</dbReference>
<evidence type="ECO:0000313" key="3">
    <source>
        <dbReference type="EMBL" id="MKT35611.1"/>
    </source>
</evidence>
<dbReference type="InterPro" id="IPR027417">
    <property type="entry name" value="P-loop_NTPase"/>
</dbReference>
<reference evidence="4 5" key="1">
    <citation type="submission" date="2018-03" db="EMBL/GenBank/DDBJ databases">
        <title>Non-Typhoidal Salmonella genome sequencing and assembly.</title>
        <authorList>
            <person name="Matchawe C."/>
        </authorList>
    </citation>
    <scope>NUCLEOTIDE SEQUENCE [LARGE SCALE GENOMIC DNA]</scope>
    <source>
        <strain evidence="4 5">108ev</strain>
    </source>
</reference>
<dbReference type="AlphaFoldDB" id="A0A1E8CF14"/>
<evidence type="ECO:0008006" key="6">
    <source>
        <dbReference type="Google" id="ProtNLM"/>
    </source>
</evidence>
<gene>
    <name evidence="4" type="ORF">C9E94_14430</name>
    <name evidence="1" type="ORF">DOW74_08165</name>
    <name evidence="3" type="ORF">DUQ85_03255</name>
    <name evidence="2" type="ORF">FZ516_09755</name>
</gene>
<dbReference type="Proteomes" id="UP000298060">
    <property type="component" value="Unassembled WGS sequence"/>
</dbReference>
<reference evidence="2" key="2">
    <citation type="submission" date="2019-08" db="EMBL/GenBank/DDBJ databases">
        <authorList>
            <person name="Ashton P.M."/>
            <person name="Dallman T."/>
            <person name="Nair S."/>
            <person name="De Pinna E."/>
            <person name="Peters T."/>
            <person name="Grant K."/>
        </authorList>
    </citation>
    <scope>NUCLEOTIDE SEQUENCE</scope>
    <source>
        <strain evidence="3">327161</strain>
        <strain evidence="1">424645</strain>
        <strain evidence="2">795087</strain>
    </source>
</reference>
<dbReference type="EMBL" id="PYJR01000098">
    <property type="protein sequence ID" value="TGB49653.1"/>
    <property type="molecule type" value="Genomic_DNA"/>
</dbReference>
<organism evidence="2">
    <name type="scientific">Salmonella enterica I</name>
    <dbReference type="NCBI Taxonomy" id="59201"/>
    <lineage>
        <taxon>Bacteria</taxon>
        <taxon>Pseudomonadati</taxon>
        <taxon>Pseudomonadota</taxon>
        <taxon>Gammaproteobacteria</taxon>
        <taxon>Enterobacterales</taxon>
        <taxon>Enterobacteriaceae</taxon>
        <taxon>Salmonella</taxon>
    </lineage>
</organism>
<dbReference type="Gene3D" id="3.40.50.300">
    <property type="entry name" value="P-loop containing nucleotide triphosphate hydrolases"/>
    <property type="match status" value="1"/>
</dbReference>
<name>A0A1E8CF14_SALET</name>
<evidence type="ECO:0000313" key="5">
    <source>
        <dbReference type="Proteomes" id="UP000298060"/>
    </source>
</evidence>
<dbReference type="EMBL" id="AAKCML010000007">
    <property type="protein sequence ID" value="ECQ7106357.1"/>
    <property type="molecule type" value="Genomic_DNA"/>
</dbReference>
<sequence>MWPEADITLVDLATFALEGYEAQLAISYISLINHINNLGERDQHLARPIVNITDEAHIITVNPLLARFLTKCSKMWRKLGIWLWLATQNLADFPDEAKKLLNMIEWWELLVMPPEEIDQVCRFKALTEEQR</sequence>
<protein>
    <recommendedName>
        <fullName evidence="6">Type IV secretory pathway, VirB4 components</fullName>
    </recommendedName>
</protein>
<dbReference type="SUPFAM" id="SSF52540">
    <property type="entry name" value="P-loop containing nucleoside triphosphate hydrolases"/>
    <property type="match status" value="1"/>
</dbReference>
<evidence type="ECO:0000313" key="4">
    <source>
        <dbReference type="EMBL" id="TGB49653.1"/>
    </source>
</evidence>
<dbReference type="EMBL" id="AAIVEO010000006">
    <property type="protein sequence ID" value="ECI4486461.1"/>
    <property type="molecule type" value="Genomic_DNA"/>
</dbReference>
<accession>A0A1E8CF14</accession>
<dbReference type="EMBL" id="RUKS01000002">
    <property type="protein sequence ID" value="MKT35611.1"/>
    <property type="molecule type" value="Genomic_DNA"/>
</dbReference>